<protein>
    <recommendedName>
        <fullName evidence="3">HNH nuclease domain-containing protein</fullName>
    </recommendedName>
</protein>
<reference evidence="1 2" key="1">
    <citation type="submission" date="2024-01" db="EMBL/GenBank/DDBJ databases">
        <title>A draft genome for a cacao thread blight-causing isolate of Paramarasmius palmivorus.</title>
        <authorList>
            <person name="Baruah I.K."/>
            <person name="Bukari Y."/>
            <person name="Amoako-Attah I."/>
            <person name="Meinhardt L.W."/>
            <person name="Bailey B.A."/>
            <person name="Cohen S.P."/>
        </authorList>
    </citation>
    <scope>NUCLEOTIDE SEQUENCE [LARGE SCALE GENOMIC DNA]</scope>
    <source>
        <strain evidence="1 2">GH-12</strain>
    </source>
</reference>
<evidence type="ECO:0000313" key="2">
    <source>
        <dbReference type="Proteomes" id="UP001383192"/>
    </source>
</evidence>
<proteinExistence type="predicted"/>
<organism evidence="1 2">
    <name type="scientific">Paramarasmius palmivorus</name>
    <dbReference type="NCBI Taxonomy" id="297713"/>
    <lineage>
        <taxon>Eukaryota</taxon>
        <taxon>Fungi</taxon>
        <taxon>Dikarya</taxon>
        <taxon>Basidiomycota</taxon>
        <taxon>Agaricomycotina</taxon>
        <taxon>Agaricomycetes</taxon>
        <taxon>Agaricomycetidae</taxon>
        <taxon>Agaricales</taxon>
        <taxon>Marasmiineae</taxon>
        <taxon>Marasmiaceae</taxon>
        <taxon>Paramarasmius</taxon>
    </lineage>
</organism>
<dbReference type="Proteomes" id="UP001383192">
    <property type="component" value="Unassembled WGS sequence"/>
</dbReference>
<name>A0AAW0DBG6_9AGAR</name>
<dbReference type="AlphaFoldDB" id="A0AAW0DBG6"/>
<keyword evidence="2" id="KW-1185">Reference proteome</keyword>
<gene>
    <name evidence="1" type="ORF">VNI00_005348</name>
</gene>
<accession>A0AAW0DBG6</accession>
<evidence type="ECO:0000313" key="1">
    <source>
        <dbReference type="EMBL" id="KAK7049918.1"/>
    </source>
</evidence>
<sequence length="347" mass="39542">MAGPTFSIALKFIKKSGCDAVEVYNLILKIPLSVIAAVTEYPVRWILHTMRCIVPLPGKLWDSNGNELDKNSHIDIAEVCSLKYQVEWDNESYIADPLTLMERHSNSLDYDEEAPSQDPKFGEDVELRDEFETTLANGETATYYWCTIQDTRATFKYTGGPKRIGAEAVHIVPHVKNDTVPNESMGREHVHISSYPSDQAKVPANSIDTTIHFHILDESLFFDYMFLGMFNDKTLWNGKLVKLPPPRHKDQSVLDCIWDFHYGSTALAVFAVQDEEYNRFTTFVGEQYRARGGLSRPKDDTDSEEASCSLSLIDYIWLISAQQREKKENILKVQSWMNGVEHSSNED</sequence>
<dbReference type="EMBL" id="JAYKXP010000015">
    <property type="protein sequence ID" value="KAK7049918.1"/>
    <property type="molecule type" value="Genomic_DNA"/>
</dbReference>
<comment type="caution">
    <text evidence="1">The sequence shown here is derived from an EMBL/GenBank/DDBJ whole genome shotgun (WGS) entry which is preliminary data.</text>
</comment>
<evidence type="ECO:0008006" key="3">
    <source>
        <dbReference type="Google" id="ProtNLM"/>
    </source>
</evidence>